<dbReference type="InterPro" id="IPR021109">
    <property type="entry name" value="Peptidase_aspartic_dom_sf"/>
</dbReference>
<organism evidence="1 2">
    <name type="scientific">Stephania yunnanensis</name>
    <dbReference type="NCBI Taxonomy" id="152371"/>
    <lineage>
        <taxon>Eukaryota</taxon>
        <taxon>Viridiplantae</taxon>
        <taxon>Streptophyta</taxon>
        <taxon>Embryophyta</taxon>
        <taxon>Tracheophyta</taxon>
        <taxon>Spermatophyta</taxon>
        <taxon>Magnoliopsida</taxon>
        <taxon>Ranunculales</taxon>
        <taxon>Menispermaceae</taxon>
        <taxon>Menispermoideae</taxon>
        <taxon>Cissampelideae</taxon>
        <taxon>Stephania</taxon>
    </lineage>
</organism>
<keyword evidence="2" id="KW-1185">Reference proteome</keyword>
<dbReference type="SUPFAM" id="SSF101967">
    <property type="entry name" value="Adhesin YadA, collagen-binding domain"/>
    <property type="match status" value="1"/>
</dbReference>
<dbReference type="Gene3D" id="2.40.70.10">
    <property type="entry name" value="Acid Proteases"/>
    <property type="match status" value="1"/>
</dbReference>
<protein>
    <submittedName>
        <fullName evidence="1">Uncharacterized protein</fullName>
    </submittedName>
</protein>
<comment type="caution">
    <text evidence="1">The sequence shown here is derived from an EMBL/GenBank/DDBJ whole genome shotgun (WGS) entry which is preliminary data.</text>
</comment>
<accession>A0AAP0KGG0</accession>
<evidence type="ECO:0000313" key="1">
    <source>
        <dbReference type="EMBL" id="KAK9150750.1"/>
    </source>
</evidence>
<dbReference type="EMBL" id="JBBNAF010000004">
    <property type="protein sequence ID" value="KAK9150750.1"/>
    <property type="molecule type" value="Genomic_DNA"/>
</dbReference>
<proteinExistence type="predicted"/>
<dbReference type="Proteomes" id="UP001420932">
    <property type="component" value="Unassembled WGS sequence"/>
</dbReference>
<name>A0AAP0KGG0_9MAGN</name>
<reference evidence="1 2" key="1">
    <citation type="submission" date="2024-01" db="EMBL/GenBank/DDBJ databases">
        <title>Genome assemblies of Stephania.</title>
        <authorList>
            <person name="Yang L."/>
        </authorList>
    </citation>
    <scope>NUCLEOTIDE SEQUENCE [LARGE SCALE GENOMIC DNA]</scope>
    <source>
        <strain evidence="1">YNDBR</strain>
        <tissue evidence="1">Leaf</tissue>
    </source>
</reference>
<gene>
    <name evidence="1" type="ORF">Syun_009059</name>
</gene>
<sequence length="142" mass="14998">MRIKGRFSSDLISLNGSGDLIEGPNCKVSLTCLLDVSLAKGRLLQCCSLDIFACRNNSCLYQVSYGDDSYTVGDGSYTVGDGSYTVGDCISETLTFDDAASVDNIAHGCGHNIKGFSSVPSGFTRGSQPASLMNSLPRPPPR</sequence>
<dbReference type="InterPro" id="IPR011049">
    <property type="entry name" value="Serralysin-like_metalloprot_C"/>
</dbReference>
<dbReference type="AlphaFoldDB" id="A0AAP0KGG0"/>
<evidence type="ECO:0000313" key="2">
    <source>
        <dbReference type="Proteomes" id="UP001420932"/>
    </source>
</evidence>